<dbReference type="Gene3D" id="3.10.20.310">
    <property type="entry name" value="membrane protein fhac"/>
    <property type="match status" value="1"/>
</dbReference>
<evidence type="ECO:0000313" key="12">
    <source>
        <dbReference type="Proteomes" id="UP001516588"/>
    </source>
</evidence>
<name>A0ABR9QY63_9FIRM</name>
<keyword evidence="6 9" id="KW-0472">Membrane</keyword>
<evidence type="ECO:0000256" key="3">
    <source>
        <dbReference type="ARBA" id="ARBA00022618"/>
    </source>
</evidence>
<evidence type="ECO:0000256" key="5">
    <source>
        <dbReference type="ARBA" id="ARBA00022989"/>
    </source>
</evidence>
<keyword evidence="5 9" id="KW-1133">Transmembrane helix</keyword>
<evidence type="ECO:0000256" key="2">
    <source>
        <dbReference type="ARBA" id="ARBA00022475"/>
    </source>
</evidence>
<evidence type="ECO:0000256" key="6">
    <source>
        <dbReference type="ARBA" id="ARBA00023136"/>
    </source>
</evidence>
<dbReference type="PANTHER" id="PTHR37820:SF1">
    <property type="entry name" value="CELL DIVISION PROTEIN FTSQ"/>
    <property type="match status" value="1"/>
</dbReference>
<proteinExistence type="predicted"/>
<dbReference type="PANTHER" id="PTHR37820">
    <property type="entry name" value="CELL DIVISION PROTEIN DIVIB"/>
    <property type="match status" value="1"/>
</dbReference>
<comment type="subcellular location">
    <subcellularLocation>
        <location evidence="1">Membrane</location>
    </subcellularLocation>
</comment>
<evidence type="ECO:0000256" key="7">
    <source>
        <dbReference type="ARBA" id="ARBA00023306"/>
    </source>
</evidence>
<evidence type="ECO:0000256" key="1">
    <source>
        <dbReference type="ARBA" id="ARBA00004370"/>
    </source>
</evidence>
<feature type="compositionally biased region" description="Polar residues" evidence="8">
    <location>
        <begin position="10"/>
        <end position="23"/>
    </location>
</feature>
<keyword evidence="12" id="KW-1185">Reference proteome</keyword>
<keyword evidence="3" id="KW-0132">Cell division</keyword>
<evidence type="ECO:0000259" key="10">
    <source>
        <dbReference type="PROSITE" id="PS51779"/>
    </source>
</evidence>
<dbReference type="InterPro" id="IPR050487">
    <property type="entry name" value="FtsQ_DivIB"/>
</dbReference>
<dbReference type="InterPro" id="IPR013685">
    <property type="entry name" value="POTRA_FtsQ_type"/>
</dbReference>
<feature type="region of interest" description="Disordered" evidence="8">
    <location>
        <begin position="1"/>
        <end position="43"/>
    </location>
</feature>
<sequence length="284" mass="32080">MAEERELNPELTTDTMTNVQQESDTTEDSIVQPEEEQLRPQRRKKRKKKHYLLKFFILIIIVGAAFLVMSSSRFDITEIKVEGNVNIAVETAIEDSGIKTGDNIFFMNKRQIVKKMQEKSPLYGDVTIDRQLPGTLTINVAERTAAMTLPYGEKYVVLDAQGIVIGLVDSQPQVTEINGITIKKMDSGEEVEPKEAEIYQQSVEIIQKANAADLFFKSVSVGEKEVVCNVYDRLYVKCTYDELIKIIDNGDLKGVLSDLYGRKIKRGTVTVEKKGYCSFSPTFE</sequence>
<reference evidence="11 12" key="1">
    <citation type="submission" date="2020-10" db="EMBL/GenBank/DDBJ databases">
        <title>ChiBAC.</title>
        <authorList>
            <person name="Zenner C."/>
            <person name="Hitch T.C.A."/>
            <person name="Clavel T."/>
        </authorList>
    </citation>
    <scope>NUCLEOTIDE SEQUENCE [LARGE SCALE GENOMIC DNA]</scope>
    <source>
        <strain evidence="11 12">DSM 108706</strain>
    </source>
</reference>
<feature type="domain" description="POTRA" evidence="10">
    <location>
        <begin position="74"/>
        <end position="143"/>
    </location>
</feature>
<protein>
    <submittedName>
        <fullName evidence="11">FtsQ-type POTRA domain-containing protein</fullName>
    </submittedName>
</protein>
<evidence type="ECO:0000256" key="4">
    <source>
        <dbReference type="ARBA" id="ARBA00022692"/>
    </source>
</evidence>
<dbReference type="RefSeq" id="WP_226385436.1">
    <property type="nucleotide sequence ID" value="NZ_JADCKA010000009.1"/>
</dbReference>
<evidence type="ECO:0000313" key="11">
    <source>
        <dbReference type="EMBL" id="MBE5035788.1"/>
    </source>
</evidence>
<evidence type="ECO:0000256" key="8">
    <source>
        <dbReference type="SAM" id="MobiDB-lite"/>
    </source>
</evidence>
<dbReference type="Proteomes" id="UP001516588">
    <property type="component" value="Unassembled WGS sequence"/>
</dbReference>
<dbReference type="PROSITE" id="PS51779">
    <property type="entry name" value="POTRA"/>
    <property type="match status" value="1"/>
</dbReference>
<comment type="caution">
    <text evidence="11">The sequence shown here is derived from an EMBL/GenBank/DDBJ whole genome shotgun (WGS) entry which is preliminary data.</text>
</comment>
<dbReference type="InterPro" id="IPR034746">
    <property type="entry name" value="POTRA"/>
</dbReference>
<feature type="transmembrane region" description="Helical" evidence="9">
    <location>
        <begin position="51"/>
        <end position="69"/>
    </location>
</feature>
<organism evidence="11 12">
    <name type="scientific">Gallibacter intestinalis</name>
    <dbReference type="NCBI Taxonomy" id="2779356"/>
    <lineage>
        <taxon>Bacteria</taxon>
        <taxon>Bacillati</taxon>
        <taxon>Bacillota</taxon>
        <taxon>Clostridia</taxon>
        <taxon>Eubacteriales</taxon>
        <taxon>Eubacteriaceae</taxon>
        <taxon>Gallibacter</taxon>
    </lineage>
</organism>
<dbReference type="Pfam" id="PF08478">
    <property type="entry name" value="POTRA_1"/>
    <property type="match status" value="1"/>
</dbReference>
<keyword evidence="4 9" id="KW-0812">Transmembrane</keyword>
<dbReference type="EMBL" id="JADCKA010000009">
    <property type="protein sequence ID" value="MBE5035788.1"/>
    <property type="molecule type" value="Genomic_DNA"/>
</dbReference>
<gene>
    <name evidence="11" type="ORF">INF20_05810</name>
</gene>
<keyword evidence="7" id="KW-0131">Cell cycle</keyword>
<evidence type="ECO:0000256" key="9">
    <source>
        <dbReference type="SAM" id="Phobius"/>
    </source>
</evidence>
<keyword evidence="2" id="KW-1003">Cell membrane</keyword>
<accession>A0ABR9QY63</accession>